<dbReference type="EMBL" id="CAJVPK010000405">
    <property type="protein sequence ID" value="CAG8506063.1"/>
    <property type="molecule type" value="Genomic_DNA"/>
</dbReference>
<dbReference type="Proteomes" id="UP000789706">
    <property type="component" value="Unassembled WGS sequence"/>
</dbReference>
<proteinExistence type="predicted"/>
<evidence type="ECO:0000313" key="2">
    <source>
        <dbReference type="Proteomes" id="UP000789706"/>
    </source>
</evidence>
<evidence type="ECO:0000313" key="1">
    <source>
        <dbReference type="EMBL" id="CAG8506063.1"/>
    </source>
</evidence>
<dbReference type="AlphaFoldDB" id="A0A9N8ZSU9"/>
<dbReference type="Gene3D" id="3.80.10.10">
    <property type="entry name" value="Ribonuclease Inhibitor"/>
    <property type="match status" value="1"/>
</dbReference>
<comment type="caution">
    <text evidence="1">The sequence shown here is derived from an EMBL/GenBank/DDBJ whole genome shotgun (WGS) entry which is preliminary data.</text>
</comment>
<gene>
    <name evidence="1" type="ORF">DEBURN_LOCUS4929</name>
</gene>
<name>A0A9N8ZSU9_9GLOM</name>
<organism evidence="1 2">
    <name type="scientific">Diversispora eburnea</name>
    <dbReference type="NCBI Taxonomy" id="1213867"/>
    <lineage>
        <taxon>Eukaryota</taxon>
        <taxon>Fungi</taxon>
        <taxon>Fungi incertae sedis</taxon>
        <taxon>Mucoromycota</taxon>
        <taxon>Glomeromycotina</taxon>
        <taxon>Glomeromycetes</taxon>
        <taxon>Diversisporales</taxon>
        <taxon>Diversisporaceae</taxon>
        <taxon>Diversispora</taxon>
    </lineage>
</organism>
<keyword evidence="2" id="KW-1185">Reference proteome</keyword>
<dbReference type="InterPro" id="IPR032675">
    <property type="entry name" value="LRR_dom_sf"/>
</dbReference>
<reference evidence="1" key="1">
    <citation type="submission" date="2021-06" db="EMBL/GenBank/DDBJ databases">
        <authorList>
            <person name="Kallberg Y."/>
            <person name="Tangrot J."/>
            <person name="Rosling A."/>
        </authorList>
    </citation>
    <scope>NUCLEOTIDE SEQUENCE</scope>
    <source>
        <strain evidence="1">AZ414A</strain>
    </source>
</reference>
<accession>A0A9N8ZSU9</accession>
<protein>
    <submittedName>
        <fullName evidence="1">6708_t:CDS:1</fullName>
    </submittedName>
</protein>
<sequence>MAASTLVELTIDYLSPEVVEIIKTQIPNLNSLDIRTTTLPLLDFISILHFTTTRSITLRHLQIECRYNVTPESLTALLEECKAPLKIISLDVEIFDDTLLEVIVD</sequence>